<accession>A0A101KQY7</accession>
<evidence type="ECO:0000256" key="2">
    <source>
        <dbReference type="SAM" id="SignalP"/>
    </source>
</evidence>
<reference evidence="3 4" key="1">
    <citation type="submission" date="2015-12" db="EMBL/GenBank/DDBJ databases">
        <title>Draft genome sequence of Mesorhizobium sp. UFLA 01-765, a multitolerant efficient symbiont and plant-growth promoting strain isolated from Zn-mining soil using Leucaena leucocephala as a trap plant.</title>
        <authorList>
            <person name="Rangel W.M."/>
            <person name="Thijs S."/>
            <person name="Longatti S.M."/>
            <person name="Moreira F.M."/>
            <person name="Weyens N."/>
            <person name="Vangronsveld J."/>
            <person name="Van Hamme J.D."/>
            <person name="Bottos E.M."/>
            <person name="Rineau F."/>
        </authorList>
    </citation>
    <scope>NUCLEOTIDE SEQUENCE [LARGE SCALE GENOMIC DNA]</scope>
    <source>
        <strain evidence="3 4">UFLA 01-765</strain>
    </source>
</reference>
<feature type="region of interest" description="Disordered" evidence="1">
    <location>
        <begin position="71"/>
        <end position="102"/>
    </location>
</feature>
<evidence type="ECO:0008006" key="5">
    <source>
        <dbReference type="Google" id="ProtNLM"/>
    </source>
</evidence>
<keyword evidence="2" id="KW-0732">Signal</keyword>
<dbReference type="EMBL" id="LPWA01000120">
    <property type="protein sequence ID" value="KUM25377.1"/>
    <property type="molecule type" value="Genomic_DNA"/>
</dbReference>
<comment type="caution">
    <text evidence="3">The sequence shown here is derived from an EMBL/GenBank/DDBJ whole genome shotgun (WGS) entry which is preliminary data.</text>
</comment>
<dbReference type="PROSITE" id="PS51257">
    <property type="entry name" value="PROKAR_LIPOPROTEIN"/>
    <property type="match status" value="1"/>
</dbReference>
<organism evidence="3 4">
    <name type="scientific">Rhizobium loti</name>
    <name type="common">Mesorhizobium loti</name>
    <dbReference type="NCBI Taxonomy" id="381"/>
    <lineage>
        <taxon>Bacteria</taxon>
        <taxon>Pseudomonadati</taxon>
        <taxon>Pseudomonadota</taxon>
        <taxon>Alphaproteobacteria</taxon>
        <taxon>Hyphomicrobiales</taxon>
        <taxon>Phyllobacteriaceae</taxon>
        <taxon>Mesorhizobium</taxon>
    </lineage>
</organism>
<dbReference type="AlphaFoldDB" id="A0A101KQY7"/>
<evidence type="ECO:0000313" key="3">
    <source>
        <dbReference type="EMBL" id="KUM25377.1"/>
    </source>
</evidence>
<sequence>MLGRMLTFVLCPALLAASGCARSDDGTVIIPRQLDVRRVWDRPPQQAQLSPPPVAVGVFPAPPEAARLAPRRYRKPPPAKPPVHAPPQDASAGPDKALACRNVSEPGKRFRVVCD</sequence>
<feature type="signal peptide" evidence="2">
    <location>
        <begin position="1"/>
        <end position="23"/>
    </location>
</feature>
<gene>
    <name evidence="3" type="ORF">AU467_05510</name>
</gene>
<evidence type="ECO:0000256" key="1">
    <source>
        <dbReference type="SAM" id="MobiDB-lite"/>
    </source>
</evidence>
<proteinExistence type="predicted"/>
<dbReference type="OrthoDB" id="8084207at2"/>
<name>A0A101KQY7_RHILI</name>
<dbReference type="Proteomes" id="UP000053176">
    <property type="component" value="Unassembled WGS sequence"/>
</dbReference>
<protein>
    <recommendedName>
        <fullName evidence="5">Lipoprotein</fullName>
    </recommendedName>
</protein>
<feature type="chain" id="PRO_5007099152" description="Lipoprotein" evidence="2">
    <location>
        <begin position="24"/>
        <end position="115"/>
    </location>
</feature>
<evidence type="ECO:0000313" key="4">
    <source>
        <dbReference type="Proteomes" id="UP000053176"/>
    </source>
</evidence>